<dbReference type="FunFam" id="6.10.250.3440:FF:000001">
    <property type="entry name" value="Mitochondrial ribosomal protein L40"/>
    <property type="match status" value="1"/>
</dbReference>
<evidence type="ECO:0000256" key="3">
    <source>
        <dbReference type="ARBA" id="ARBA00022946"/>
    </source>
</evidence>
<evidence type="ECO:0000256" key="7">
    <source>
        <dbReference type="ARBA" id="ARBA00035192"/>
    </source>
</evidence>
<evidence type="ECO:0000256" key="6">
    <source>
        <dbReference type="ARBA" id="ARBA00023274"/>
    </source>
</evidence>
<dbReference type="PANTHER" id="PTHR39150">
    <property type="entry name" value="54S RIBOSOMAL PROTEIN L28, MITOCHONDRIAL"/>
    <property type="match status" value="1"/>
</dbReference>
<keyword evidence="10" id="KW-1185">Reference proteome</keyword>
<dbReference type="AlphaFoldDB" id="A0A1E3NXQ9"/>
<gene>
    <name evidence="9" type="ORF">WICANDRAFT_85137</name>
</gene>
<reference evidence="9 10" key="1">
    <citation type="journal article" date="2016" name="Proc. Natl. Acad. Sci. U.S.A.">
        <title>Comparative genomics of biotechnologically important yeasts.</title>
        <authorList>
            <person name="Riley R."/>
            <person name="Haridas S."/>
            <person name="Wolfe K.H."/>
            <person name="Lopes M.R."/>
            <person name="Hittinger C.T."/>
            <person name="Goeker M."/>
            <person name="Salamov A.A."/>
            <person name="Wisecaver J.H."/>
            <person name="Long T.M."/>
            <person name="Calvey C.H."/>
            <person name="Aerts A.L."/>
            <person name="Barry K.W."/>
            <person name="Choi C."/>
            <person name="Clum A."/>
            <person name="Coughlan A.Y."/>
            <person name="Deshpande S."/>
            <person name="Douglass A.P."/>
            <person name="Hanson S.J."/>
            <person name="Klenk H.-P."/>
            <person name="LaButti K.M."/>
            <person name="Lapidus A."/>
            <person name="Lindquist E.A."/>
            <person name="Lipzen A.M."/>
            <person name="Meier-Kolthoff J.P."/>
            <person name="Ohm R.A."/>
            <person name="Otillar R.P."/>
            <person name="Pangilinan J.L."/>
            <person name="Peng Y."/>
            <person name="Rokas A."/>
            <person name="Rosa C.A."/>
            <person name="Scheuner C."/>
            <person name="Sibirny A.A."/>
            <person name="Slot J.C."/>
            <person name="Stielow J.B."/>
            <person name="Sun H."/>
            <person name="Kurtzman C.P."/>
            <person name="Blackwell M."/>
            <person name="Grigoriev I.V."/>
            <person name="Jeffries T.W."/>
        </authorList>
    </citation>
    <scope>NUCLEOTIDE SEQUENCE [LARGE SCALE GENOMIC DNA]</scope>
    <source>
        <strain evidence="10">ATCC 58044 / CBS 1984 / NCYC 433 / NRRL Y-366-8</strain>
    </source>
</reference>
<dbReference type="STRING" id="683960.A0A1E3NXQ9"/>
<feature type="coiled-coil region" evidence="8">
    <location>
        <begin position="82"/>
        <end position="116"/>
    </location>
</feature>
<dbReference type="OrthoDB" id="2098203at2759"/>
<dbReference type="RefSeq" id="XP_019037186.1">
    <property type="nucleotide sequence ID" value="XM_019185845.1"/>
</dbReference>
<dbReference type="Proteomes" id="UP000094112">
    <property type="component" value="Unassembled WGS sequence"/>
</dbReference>
<evidence type="ECO:0000313" key="10">
    <source>
        <dbReference type="Proteomes" id="UP000094112"/>
    </source>
</evidence>
<evidence type="ECO:0000256" key="8">
    <source>
        <dbReference type="SAM" id="Coils"/>
    </source>
</evidence>
<evidence type="ECO:0000256" key="1">
    <source>
        <dbReference type="ARBA" id="ARBA00004173"/>
    </source>
</evidence>
<keyword evidence="6" id="KW-0687">Ribonucleoprotein</keyword>
<comment type="similarity">
    <text evidence="2">Belongs to the mitochondrion-specific ribosomal protein mL40 family.</text>
</comment>
<sequence>MLRSIISKSSTIQTVSRPIQFVRGKRTKRTSSVSPATQRIITQLSVFSARKKVPRVLKLCAEDLVRHDTITKAWAVYQKDKRTKLQDNLAKQYNAMNNAMEDLKQSNRELYELANAKQIGKRFPLDARIPTQYPPNKIWYYDFTPKEPKQDKK</sequence>
<dbReference type="GO" id="GO:0005762">
    <property type="term" value="C:mitochondrial large ribosomal subunit"/>
    <property type="evidence" value="ECO:0007669"/>
    <property type="project" value="EnsemblFungi"/>
</dbReference>
<keyword evidence="4" id="KW-0689">Ribosomal protein</keyword>
<dbReference type="GO" id="GO:0032543">
    <property type="term" value="P:mitochondrial translation"/>
    <property type="evidence" value="ECO:0007669"/>
    <property type="project" value="InterPro"/>
</dbReference>
<dbReference type="GO" id="GO:0003735">
    <property type="term" value="F:structural constituent of ribosome"/>
    <property type="evidence" value="ECO:0007669"/>
    <property type="project" value="EnsemblFungi"/>
</dbReference>
<dbReference type="Pfam" id="PF09812">
    <property type="entry name" value="MRP-L28"/>
    <property type="match status" value="1"/>
</dbReference>
<comment type="subcellular location">
    <subcellularLocation>
        <location evidence="1">Mitochondrion</location>
    </subcellularLocation>
</comment>
<dbReference type="EMBL" id="KV454212">
    <property type="protein sequence ID" value="ODQ57979.1"/>
    <property type="molecule type" value="Genomic_DNA"/>
</dbReference>
<accession>A0A1E3NXQ9</accession>
<protein>
    <recommendedName>
        <fullName evidence="7">Large ribosomal subunit protein mL40</fullName>
    </recommendedName>
</protein>
<dbReference type="InterPro" id="IPR019192">
    <property type="entry name" value="Ribosomal_mL40"/>
</dbReference>
<dbReference type="InterPro" id="IPR042831">
    <property type="entry name" value="Ribosomal_mL40_fung"/>
</dbReference>
<proteinExistence type="inferred from homology"/>
<keyword evidence="5" id="KW-0496">Mitochondrion</keyword>
<name>A0A1E3NXQ9_WICAA</name>
<dbReference type="PANTHER" id="PTHR39150:SF1">
    <property type="entry name" value="LARGE RIBOSOMAL SUBUNIT PROTEIN ML40"/>
    <property type="match status" value="1"/>
</dbReference>
<evidence type="ECO:0000313" key="9">
    <source>
        <dbReference type="EMBL" id="ODQ57979.1"/>
    </source>
</evidence>
<organism evidence="9 10">
    <name type="scientific">Wickerhamomyces anomalus (strain ATCC 58044 / CBS 1984 / NCYC 433 / NRRL Y-366-8)</name>
    <name type="common">Yeast</name>
    <name type="synonym">Hansenula anomala</name>
    <dbReference type="NCBI Taxonomy" id="683960"/>
    <lineage>
        <taxon>Eukaryota</taxon>
        <taxon>Fungi</taxon>
        <taxon>Dikarya</taxon>
        <taxon>Ascomycota</taxon>
        <taxon>Saccharomycotina</taxon>
        <taxon>Saccharomycetes</taxon>
        <taxon>Phaffomycetales</taxon>
        <taxon>Wickerhamomycetaceae</taxon>
        <taxon>Wickerhamomyces</taxon>
    </lineage>
</organism>
<evidence type="ECO:0000256" key="4">
    <source>
        <dbReference type="ARBA" id="ARBA00022980"/>
    </source>
</evidence>
<dbReference type="Gene3D" id="6.10.250.3440">
    <property type="match status" value="1"/>
</dbReference>
<evidence type="ECO:0000256" key="2">
    <source>
        <dbReference type="ARBA" id="ARBA00009360"/>
    </source>
</evidence>
<dbReference type="GeneID" id="30203091"/>
<keyword evidence="8" id="KW-0175">Coiled coil</keyword>
<evidence type="ECO:0000256" key="5">
    <source>
        <dbReference type="ARBA" id="ARBA00023128"/>
    </source>
</evidence>
<keyword evidence="3" id="KW-0809">Transit peptide</keyword>